<dbReference type="PROSITE" id="PS51257">
    <property type="entry name" value="PROKAR_LIPOPROTEIN"/>
    <property type="match status" value="1"/>
</dbReference>
<protein>
    <recommendedName>
        <fullName evidence="4">PQQ-binding-like beta-propeller repeat protein</fullName>
    </recommendedName>
</protein>
<dbReference type="RefSeq" id="WP_166791855.1">
    <property type="nucleotide sequence ID" value="NZ_SOHE01000090.1"/>
</dbReference>
<evidence type="ECO:0000313" key="3">
    <source>
        <dbReference type="Proteomes" id="UP000297447"/>
    </source>
</evidence>
<dbReference type="EMBL" id="SOHE01000090">
    <property type="protein sequence ID" value="TFD45025.1"/>
    <property type="molecule type" value="Genomic_DNA"/>
</dbReference>
<dbReference type="InterPro" id="IPR011047">
    <property type="entry name" value="Quinoprotein_ADH-like_sf"/>
</dbReference>
<feature type="signal peptide" evidence="1">
    <location>
        <begin position="1"/>
        <end position="19"/>
    </location>
</feature>
<proteinExistence type="predicted"/>
<reference evidence="2 3" key="1">
    <citation type="submission" date="2019-03" db="EMBL/GenBank/DDBJ databases">
        <title>Genomics of glacier-inhabiting Cryobacterium strains.</title>
        <authorList>
            <person name="Liu Q."/>
            <person name="Xin Y.-H."/>
        </authorList>
    </citation>
    <scope>NUCLEOTIDE SEQUENCE [LARGE SCALE GENOMIC DNA]</scope>
    <source>
        <strain evidence="2 3">Hh14</strain>
    </source>
</reference>
<keyword evidence="1" id="KW-0732">Signal</keyword>
<sequence length="411" mass="42516">MRRAAGAAAATLVSVVLLAACSGPSSQLGAHRVSDVVDLVDFTAASAMAALPGDYLAAGIVQFDSQPAVSDTVFVSTLFPNSEVEGLNFIGLSEAGIRWQIETNPSCVGFVLTRDGDRELIVILDSDATAEAGKLATRTVATAFESDSGAIAWGPVDVPGPARGSGLIFADTPKGIVSDDVSPAVMLSAHDGTVSVDEDATGASTIEYESNGTGLIETAGLLTAVDTTTGEIRWDANTLSRPTDVESSSAVSVADDVSQENIVFLNWVDSAGDSVVSAHNVKTGAMLAEISGHVTGPSIIDESSGNLAVSSFRPTDGATILTAIDPDTGTLWEHVLESDMTPVSASDKVIYLRGGMGNVTITWSDGHMQQRSQERIPVAVLPNGTGLFPAGDPYEYVLASPQFNGLKAENR</sequence>
<dbReference type="Gene3D" id="2.130.10.10">
    <property type="entry name" value="YVTN repeat-like/Quinoprotein amine dehydrogenase"/>
    <property type="match status" value="1"/>
</dbReference>
<evidence type="ECO:0000256" key="1">
    <source>
        <dbReference type="SAM" id="SignalP"/>
    </source>
</evidence>
<evidence type="ECO:0000313" key="2">
    <source>
        <dbReference type="EMBL" id="TFD45025.1"/>
    </source>
</evidence>
<keyword evidence="3" id="KW-1185">Reference proteome</keyword>
<accession>A0A4R8ZTA6</accession>
<dbReference type="AlphaFoldDB" id="A0A4R8ZTA6"/>
<dbReference type="Proteomes" id="UP000297447">
    <property type="component" value="Unassembled WGS sequence"/>
</dbReference>
<dbReference type="InterPro" id="IPR015943">
    <property type="entry name" value="WD40/YVTN_repeat-like_dom_sf"/>
</dbReference>
<evidence type="ECO:0008006" key="4">
    <source>
        <dbReference type="Google" id="ProtNLM"/>
    </source>
</evidence>
<organism evidence="2 3">
    <name type="scientific">Cryobacterium frigoriphilum</name>
    <dbReference type="NCBI Taxonomy" id="1259150"/>
    <lineage>
        <taxon>Bacteria</taxon>
        <taxon>Bacillati</taxon>
        <taxon>Actinomycetota</taxon>
        <taxon>Actinomycetes</taxon>
        <taxon>Micrococcales</taxon>
        <taxon>Microbacteriaceae</taxon>
        <taxon>Cryobacterium</taxon>
    </lineage>
</organism>
<comment type="caution">
    <text evidence="2">The sequence shown here is derived from an EMBL/GenBank/DDBJ whole genome shotgun (WGS) entry which is preliminary data.</text>
</comment>
<gene>
    <name evidence="2" type="ORF">E3T55_19725</name>
</gene>
<dbReference type="SUPFAM" id="SSF50998">
    <property type="entry name" value="Quinoprotein alcohol dehydrogenase-like"/>
    <property type="match status" value="1"/>
</dbReference>
<name>A0A4R8ZTA6_9MICO</name>
<feature type="chain" id="PRO_5038489209" description="PQQ-binding-like beta-propeller repeat protein" evidence="1">
    <location>
        <begin position="20"/>
        <end position="411"/>
    </location>
</feature>